<gene>
    <name evidence="1" type="ORF">GCM10009745_54060</name>
</gene>
<proteinExistence type="predicted"/>
<name>A0ABP4U7K5_9ACTN</name>
<dbReference type="EMBL" id="BAAANF010000017">
    <property type="protein sequence ID" value="GAA1700426.1"/>
    <property type="molecule type" value="Genomic_DNA"/>
</dbReference>
<evidence type="ECO:0000313" key="2">
    <source>
        <dbReference type="Proteomes" id="UP001500280"/>
    </source>
</evidence>
<keyword evidence="2" id="KW-1185">Reference proteome</keyword>
<sequence length="146" mass="15910">MRRSDNIRPVEIEEYGSQWRATLLRVHRESDCIFRLTLLVDPDRGAEGIVFTEFYDYGPLGSDPGREYGYSVQAPYAVLDVLADAYSPGIAGPARERLAAGLASLVAEGVLGDGLALKDNQAKVLAGFQAAGVPAKLSTWFWMNSD</sequence>
<protein>
    <submittedName>
        <fullName evidence="1">Uncharacterized protein</fullName>
    </submittedName>
</protein>
<comment type="caution">
    <text evidence="1">The sequence shown here is derived from an EMBL/GenBank/DDBJ whole genome shotgun (WGS) entry which is preliminary data.</text>
</comment>
<dbReference type="Proteomes" id="UP001500280">
    <property type="component" value="Unassembled WGS sequence"/>
</dbReference>
<organism evidence="1 2">
    <name type="scientific">Kribbella yunnanensis</name>
    <dbReference type="NCBI Taxonomy" id="190194"/>
    <lineage>
        <taxon>Bacteria</taxon>
        <taxon>Bacillati</taxon>
        <taxon>Actinomycetota</taxon>
        <taxon>Actinomycetes</taxon>
        <taxon>Propionibacteriales</taxon>
        <taxon>Kribbellaceae</taxon>
        <taxon>Kribbella</taxon>
    </lineage>
</organism>
<accession>A0ABP4U7K5</accession>
<reference evidence="2" key="1">
    <citation type="journal article" date="2019" name="Int. J. Syst. Evol. Microbiol.">
        <title>The Global Catalogue of Microorganisms (GCM) 10K type strain sequencing project: providing services to taxonomists for standard genome sequencing and annotation.</title>
        <authorList>
            <consortium name="The Broad Institute Genomics Platform"/>
            <consortium name="The Broad Institute Genome Sequencing Center for Infectious Disease"/>
            <person name="Wu L."/>
            <person name="Ma J."/>
        </authorList>
    </citation>
    <scope>NUCLEOTIDE SEQUENCE [LARGE SCALE GENOMIC DNA]</scope>
    <source>
        <strain evidence="2">JCM 14307</strain>
    </source>
</reference>
<evidence type="ECO:0000313" key="1">
    <source>
        <dbReference type="EMBL" id="GAA1700426.1"/>
    </source>
</evidence>